<comment type="caution">
    <text evidence="4">The sequence shown here is derived from an EMBL/GenBank/DDBJ whole genome shotgun (WGS) entry which is preliminary data.</text>
</comment>
<name>A0A087PQZ3_9PROT</name>
<evidence type="ECO:0000313" key="6">
    <source>
        <dbReference type="Proteomes" id="UP000075538"/>
    </source>
</evidence>
<dbReference type="InterPro" id="IPR023346">
    <property type="entry name" value="Lysozyme-like_dom_sf"/>
</dbReference>
<accession>A0A087PQZ3</accession>
<sequence length="135" mass="14681">MPVSLLACMIVSANHYHIPPRVLPVIQKVEGGVTGMVHPNGDGSADLGLMQINTRWVQPLADIRHLSVPATATRLISDPCFNVAASALIMRTYIDEAHGDVMRAIGYYHSHTPTLSAAYRRKVLNMASSMFAANK</sequence>
<protein>
    <submittedName>
        <fullName evidence="4">Lytic transglycosylase</fullName>
    </submittedName>
</protein>
<reference evidence="5 6" key="1">
    <citation type="submission" date="2015-06" db="EMBL/GenBank/DDBJ databases">
        <title>Improved classification and identification of acetic acid bacteria using matrix-assisted laser desorption/ionization time-of-flight mass spectrometry; Gluconobacter nephelii and Gluconobacter uchimurae are later heterotypic synonyms of Gluconobacter japonicus and Gluconobacter oxydans, respectively.</title>
        <authorList>
            <person name="Li L."/>
            <person name="Cleenwerck I."/>
            <person name="De Vuyst L."/>
            <person name="Vandamme P."/>
        </authorList>
    </citation>
    <scope>NUCLEOTIDE SEQUENCE [LARGE SCALE GENOMIC DNA]</scope>
    <source>
        <strain evidence="3 5">LMG 1552</strain>
        <strain evidence="4 6">LMG 1604</strain>
    </source>
</reference>
<dbReference type="Proteomes" id="UP000075538">
    <property type="component" value="Unassembled WGS sequence"/>
</dbReference>
<evidence type="ECO:0000313" key="4">
    <source>
        <dbReference type="EMBL" id="KXV73843.1"/>
    </source>
</evidence>
<evidence type="ECO:0000256" key="1">
    <source>
        <dbReference type="ARBA" id="ARBA00009387"/>
    </source>
</evidence>
<dbReference type="RefSeq" id="WP_043551031.1">
    <property type="nucleotide sequence ID" value="NZ_JBDNRO010000004.1"/>
</dbReference>
<dbReference type="Proteomes" id="UP000075526">
    <property type="component" value="Unassembled WGS sequence"/>
</dbReference>
<dbReference type="Gene3D" id="1.10.530.10">
    <property type="match status" value="1"/>
</dbReference>
<dbReference type="SUPFAM" id="SSF53955">
    <property type="entry name" value="Lysozyme-like"/>
    <property type="match status" value="1"/>
</dbReference>
<proteinExistence type="inferred from homology"/>
<dbReference type="InterPro" id="IPR008258">
    <property type="entry name" value="Transglycosylase_SLT_dom_1"/>
</dbReference>
<comment type="similarity">
    <text evidence="1">Belongs to the virb1 family.</text>
</comment>
<dbReference type="EMBL" id="LHZZ01000638">
    <property type="protein sequence ID" value="KXV73843.1"/>
    <property type="molecule type" value="Genomic_DNA"/>
</dbReference>
<dbReference type="Pfam" id="PF01464">
    <property type="entry name" value="SLT"/>
    <property type="match status" value="1"/>
</dbReference>
<evidence type="ECO:0000313" key="3">
    <source>
        <dbReference type="EMBL" id="KXV14736.1"/>
    </source>
</evidence>
<feature type="domain" description="Transglycosylase SLT" evidence="2">
    <location>
        <begin position="8"/>
        <end position="110"/>
    </location>
</feature>
<dbReference type="AlphaFoldDB" id="A0A087PQZ3"/>
<gene>
    <name evidence="3" type="ORF">AD933_11425</name>
    <name evidence="4" type="ORF">AD953_14315</name>
</gene>
<organism evidence="4 6">
    <name type="scientific">Acetobacter malorum</name>
    <dbReference type="NCBI Taxonomy" id="178901"/>
    <lineage>
        <taxon>Bacteria</taxon>
        <taxon>Pseudomonadati</taxon>
        <taxon>Pseudomonadota</taxon>
        <taxon>Alphaproteobacteria</taxon>
        <taxon>Acetobacterales</taxon>
        <taxon>Acetobacteraceae</taxon>
        <taxon>Acetobacter</taxon>
    </lineage>
</organism>
<evidence type="ECO:0000259" key="2">
    <source>
        <dbReference type="Pfam" id="PF01464"/>
    </source>
</evidence>
<evidence type="ECO:0000313" key="5">
    <source>
        <dbReference type="Proteomes" id="UP000075526"/>
    </source>
</evidence>
<dbReference type="PATRIC" id="fig|178901.10.peg.1409"/>
<dbReference type="EMBL" id="LHZF01000171">
    <property type="protein sequence ID" value="KXV14736.1"/>
    <property type="molecule type" value="Genomic_DNA"/>
</dbReference>
<dbReference type="CDD" id="cd13400">
    <property type="entry name" value="LT_IagB-like"/>
    <property type="match status" value="1"/>
</dbReference>